<dbReference type="SUPFAM" id="SSF141086">
    <property type="entry name" value="Agglutinin HPA-like"/>
    <property type="match status" value="2"/>
</dbReference>
<evidence type="ECO:0000256" key="1">
    <source>
        <dbReference type="SAM" id="MobiDB-lite"/>
    </source>
</evidence>
<accession>A0AAV9UHJ4</accession>
<dbReference type="InterPro" id="IPR019019">
    <property type="entry name" value="H-type_lectin_domain"/>
</dbReference>
<proteinExistence type="predicted"/>
<reference evidence="3 4" key="1">
    <citation type="submission" date="2019-10" db="EMBL/GenBank/DDBJ databases">
        <authorList>
            <person name="Palmer J.M."/>
        </authorList>
    </citation>
    <scope>NUCLEOTIDE SEQUENCE [LARGE SCALE GENOMIC DNA]</scope>
    <source>
        <strain evidence="3 4">TWF696</strain>
    </source>
</reference>
<dbReference type="Gene3D" id="2.60.40.2080">
    <property type="match status" value="1"/>
</dbReference>
<dbReference type="Proteomes" id="UP001375240">
    <property type="component" value="Unassembled WGS sequence"/>
</dbReference>
<feature type="region of interest" description="Disordered" evidence="1">
    <location>
        <begin position="1"/>
        <end position="36"/>
    </location>
</feature>
<feature type="compositionally biased region" description="Polar residues" evidence="1">
    <location>
        <begin position="1"/>
        <end position="14"/>
    </location>
</feature>
<evidence type="ECO:0000259" key="2">
    <source>
        <dbReference type="Pfam" id="PF09458"/>
    </source>
</evidence>
<dbReference type="AlphaFoldDB" id="A0AAV9UHJ4"/>
<dbReference type="GO" id="GO:0007155">
    <property type="term" value="P:cell adhesion"/>
    <property type="evidence" value="ECO:0007669"/>
    <property type="project" value="InterPro"/>
</dbReference>
<feature type="domain" description="H-type lectin" evidence="2">
    <location>
        <begin position="311"/>
        <end position="374"/>
    </location>
</feature>
<feature type="compositionally biased region" description="Low complexity" evidence="1">
    <location>
        <begin position="15"/>
        <end position="30"/>
    </location>
</feature>
<gene>
    <name evidence="3" type="ORF">TWF696_008583</name>
</gene>
<organism evidence="3 4">
    <name type="scientific">Orbilia brochopaga</name>
    <dbReference type="NCBI Taxonomy" id="3140254"/>
    <lineage>
        <taxon>Eukaryota</taxon>
        <taxon>Fungi</taxon>
        <taxon>Dikarya</taxon>
        <taxon>Ascomycota</taxon>
        <taxon>Pezizomycotina</taxon>
        <taxon>Orbiliomycetes</taxon>
        <taxon>Orbiliales</taxon>
        <taxon>Orbiliaceae</taxon>
        <taxon>Orbilia</taxon>
    </lineage>
</organism>
<evidence type="ECO:0000313" key="4">
    <source>
        <dbReference type="Proteomes" id="UP001375240"/>
    </source>
</evidence>
<keyword evidence="4" id="KW-1185">Reference proteome</keyword>
<dbReference type="EMBL" id="JAVHNQ010000007">
    <property type="protein sequence ID" value="KAK6341511.1"/>
    <property type="molecule type" value="Genomic_DNA"/>
</dbReference>
<name>A0AAV9UHJ4_9PEZI</name>
<dbReference type="InterPro" id="IPR037221">
    <property type="entry name" value="H-type_lectin_dom_sf"/>
</dbReference>
<comment type="caution">
    <text evidence="3">The sequence shown here is derived from an EMBL/GenBank/DDBJ whole genome shotgun (WGS) entry which is preliminary data.</text>
</comment>
<evidence type="ECO:0000313" key="3">
    <source>
        <dbReference type="EMBL" id="KAK6341511.1"/>
    </source>
</evidence>
<protein>
    <recommendedName>
        <fullName evidence="2">H-type lectin domain-containing protein</fullName>
    </recommendedName>
</protein>
<dbReference type="GO" id="GO:0030246">
    <property type="term" value="F:carbohydrate binding"/>
    <property type="evidence" value="ECO:0007669"/>
    <property type="project" value="InterPro"/>
</dbReference>
<dbReference type="Pfam" id="PF09458">
    <property type="entry name" value="H_lectin"/>
    <property type="match status" value="1"/>
</dbReference>
<sequence length="382" mass="41372">MPSANTGKQPMRNDSTTSGEGSSSRSSGTTINLVAGNNGSSAKVATLLAAAPRLSLEDEASLEPPSYDDANSIQSGQLSGRSLAARNDVGFEIDDSLEFDYAFEISNSHDELLTNVVRHPGAKNTVLSLQRLALGSRRVNTQNPMMFKIAAVPLSASQLEVQAKANSEMGIKSIKIGMLDIPDDERDIQSGVIDWPEKGAGATTTWGNLNLPEVFFERAYSMPPEILLFIYSFAFKPNTAHQIKATLLGCNQYGFCAKFTTRGPPVLDAKAMWVAIPKDSPRFDCGMIEVSSKALASKSYFTGSINFTKWKFPKQRPPKVFIGLTGFDQDVTRPFRVSVAVTGQSHEGFSWTIRTWDDALINSTWGASVSWVAIADSGKPAV</sequence>